<comment type="caution">
    <text evidence="1">The sequence shown here is derived from an EMBL/GenBank/DDBJ whole genome shotgun (WGS) entry which is preliminary data.</text>
</comment>
<dbReference type="InterPro" id="IPR014942">
    <property type="entry name" value="AbiEii"/>
</dbReference>
<organism evidence="1 2">
    <name type="scientific">Rhodocytophaga aerolata</name>
    <dbReference type="NCBI Taxonomy" id="455078"/>
    <lineage>
        <taxon>Bacteria</taxon>
        <taxon>Pseudomonadati</taxon>
        <taxon>Bacteroidota</taxon>
        <taxon>Cytophagia</taxon>
        <taxon>Cytophagales</taxon>
        <taxon>Rhodocytophagaceae</taxon>
        <taxon>Rhodocytophaga</taxon>
    </lineage>
</organism>
<dbReference type="Proteomes" id="UP001168528">
    <property type="component" value="Unassembled WGS sequence"/>
</dbReference>
<proteinExistence type="predicted"/>
<name>A0ABT8RCL1_9BACT</name>
<dbReference type="Pfam" id="PF08843">
    <property type="entry name" value="AbiEii"/>
    <property type="match status" value="1"/>
</dbReference>
<dbReference type="RefSeq" id="WP_302040628.1">
    <property type="nucleotide sequence ID" value="NZ_JAUKPO010000022.1"/>
</dbReference>
<keyword evidence="2" id="KW-1185">Reference proteome</keyword>
<dbReference type="GO" id="GO:0016740">
    <property type="term" value="F:transferase activity"/>
    <property type="evidence" value="ECO:0007669"/>
    <property type="project" value="UniProtKB-KW"/>
</dbReference>
<keyword evidence="1" id="KW-0808">Transferase</keyword>
<protein>
    <submittedName>
        <fullName evidence="1">Nucleotidyl transferase AbiEii/AbiGii toxin family protein</fullName>
    </submittedName>
</protein>
<accession>A0ABT8RCL1</accession>
<reference evidence="1" key="1">
    <citation type="submission" date="2023-07" db="EMBL/GenBank/DDBJ databases">
        <title>The genome sequence of Rhodocytophaga aerolata KACC 12507.</title>
        <authorList>
            <person name="Zhang X."/>
        </authorList>
    </citation>
    <scope>NUCLEOTIDE SEQUENCE</scope>
    <source>
        <strain evidence="1">KACC 12507</strain>
    </source>
</reference>
<gene>
    <name evidence="1" type="ORF">Q0590_26335</name>
</gene>
<evidence type="ECO:0000313" key="1">
    <source>
        <dbReference type="EMBL" id="MDO1449825.1"/>
    </source>
</evidence>
<evidence type="ECO:0000313" key="2">
    <source>
        <dbReference type="Proteomes" id="UP001168528"/>
    </source>
</evidence>
<dbReference type="EMBL" id="JAUKPO010000022">
    <property type="protein sequence ID" value="MDO1449825.1"/>
    <property type="molecule type" value="Genomic_DNA"/>
</dbReference>
<sequence>MSKNPAAAIRAKLLTLSKKEGQTFQLVLIRYFQERLLFRLSQSEYQRHFCLKGGALLYAWEGLKSRPTKDVDLLGINVSADAETLKQIFGRLAAIPYPDDRVLFEQPMETEQINKEGGYQGIRIHLEARLESIRQRIQVDIGFGDAVIPSPMLISYPTLLEMEPPKVWAYSVESVIAEKFEAMLDLGAANSRMKDFYDVYQLLQRADYQEGIVAAAIRETCLRRGTTYQDSHSLFTKAFSEDSSRHKQWQAFLKRAGINQVVSFKEVMEKITKALKPHYEVLRK</sequence>